<protein>
    <submittedName>
        <fullName evidence="1">Uncharacterized protein</fullName>
    </submittedName>
</protein>
<accession>A0A381R776</accession>
<dbReference type="EMBL" id="UINC01001692">
    <property type="protein sequence ID" value="SUZ86639.1"/>
    <property type="molecule type" value="Genomic_DNA"/>
</dbReference>
<evidence type="ECO:0000313" key="1">
    <source>
        <dbReference type="EMBL" id="SUZ86639.1"/>
    </source>
</evidence>
<name>A0A381R776_9ZZZZ</name>
<sequence>MKRALPLIVIGSSLEVSADVSDAGRSIAVIEEGSFGGTCLYRAASRPRC</sequence>
<dbReference type="AlphaFoldDB" id="A0A381R776"/>
<reference evidence="1" key="1">
    <citation type="submission" date="2018-05" db="EMBL/GenBank/DDBJ databases">
        <authorList>
            <person name="Lanie J.A."/>
            <person name="Ng W.-L."/>
            <person name="Kazmierczak K.M."/>
            <person name="Andrzejewski T.M."/>
            <person name="Davidsen T.M."/>
            <person name="Wayne K.J."/>
            <person name="Tettelin H."/>
            <person name="Glass J.I."/>
            <person name="Rusch D."/>
            <person name="Podicherti R."/>
            <person name="Tsui H.-C.T."/>
            <person name="Winkler M.E."/>
        </authorList>
    </citation>
    <scope>NUCLEOTIDE SEQUENCE</scope>
</reference>
<organism evidence="1">
    <name type="scientific">marine metagenome</name>
    <dbReference type="NCBI Taxonomy" id="408172"/>
    <lineage>
        <taxon>unclassified sequences</taxon>
        <taxon>metagenomes</taxon>
        <taxon>ecological metagenomes</taxon>
    </lineage>
</organism>
<gene>
    <name evidence="1" type="ORF">METZ01_LOCUS39493</name>
</gene>
<proteinExistence type="predicted"/>